<comment type="caution">
    <text evidence="1">The sequence shown here is derived from an EMBL/GenBank/DDBJ whole genome shotgun (WGS) entry which is preliminary data.</text>
</comment>
<dbReference type="Proteomes" id="UP000309174">
    <property type="component" value="Unassembled WGS sequence"/>
</dbReference>
<accession>A0A5C4JHJ8</accession>
<evidence type="ECO:0000313" key="2">
    <source>
        <dbReference type="Proteomes" id="UP000309174"/>
    </source>
</evidence>
<sequence length="64" mass="6807">MTETPNPANERAGLVELVSAAFREAMRDHGMLPGTVDAISIAAYLKLSAVLDEVEPSSPPEPSR</sequence>
<dbReference type="AlphaFoldDB" id="A0A5C4JHJ8"/>
<dbReference type="RefSeq" id="WP_138643890.1">
    <property type="nucleotide sequence ID" value="NZ_VCKW01000017.1"/>
</dbReference>
<protein>
    <submittedName>
        <fullName evidence="1">Uncharacterized protein</fullName>
    </submittedName>
</protein>
<name>A0A5C4JHJ8_9ACTN</name>
<organism evidence="1 2">
    <name type="scientific">Actinomadura soli</name>
    <dbReference type="NCBI Taxonomy" id="2508997"/>
    <lineage>
        <taxon>Bacteria</taxon>
        <taxon>Bacillati</taxon>
        <taxon>Actinomycetota</taxon>
        <taxon>Actinomycetes</taxon>
        <taxon>Streptosporangiales</taxon>
        <taxon>Thermomonosporaceae</taxon>
        <taxon>Actinomadura</taxon>
    </lineage>
</organism>
<keyword evidence="2" id="KW-1185">Reference proteome</keyword>
<evidence type="ECO:0000313" key="1">
    <source>
        <dbReference type="EMBL" id="TMR06261.1"/>
    </source>
</evidence>
<dbReference type="EMBL" id="VCKW01000017">
    <property type="protein sequence ID" value="TMR06261.1"/>
    <property type="molecule type" value="Genomic_DNA"/>
</dbReference>
<proteinExistence type="predicted"/>
<reference evidence="1 2" key="1">
    <citation type="submission" date="2019-05" db="EMBL/GenBank/DDBJ databases">
        <title>Draft genome sequence of Actinomadura sp. 14C53.</title>
        <authorList>
            <person name="Saricaoglu S."/>
            <person name="Isik K."/>
        </authorList>
    </citation>
    <scope>NUCLEOTIDE SEQUENCE [LARGE SCALE GENOMIC DNA]</scope>
    <source>
        <strain evidence="1 2">14C53</strain>
    </source>
</reference>
<gene>
    <name evidence="1" type="ORF">ETD83_05170</name>
</gene>